<dbReference type="GeneID" id="123446195"/>
<dbReference type="GO" id="GO:0005886">
    <property type="term" value="C:plasma membrane"/>
    <property type="evidence" value="ECO:0000318"/>
    <property type="project" value="GO_Central"/>
</dbReference>
<reference evidence="20" key="2">
    <citation type="submission" date="2020-10" db="EMBL/GenBank/DDBJ databases">
        <authorList>
            <person name="Scholz U."/>
            <person name="Mascher M."/>
            <person name="Fiebig A."/>
        </authorList>
    </citation>
    <scope>NUCLEOTIDE SEQUENCE [LARGE SCALE GENOMIC DNA]</scope>
    <source>
        <strain evidence="20">cv. Morex</strain>
    </source>
</reference>
<evidence type="ECO:0008006" key="22">
    <source>
        <dbReference type="Google" id="ProtNLM"/>
    </source>
</evidence>
<dbReference type="SMART" id="SM00179">
    <property type="entry name" value="EGF_CA"/>
    <property type="match status" value="2"/>
</dbReference>
<evidence type="ECO:0000256" key="13">
    <source>
        <dbReference type="PROSITE-ProRule" id="PRU00076"/>
    </source>
</evidence>
<dbReference type="FunFam" id="1.10.510.10:FF:000084">
    <property type="entry name" value="Wall-associated receptor kinase 2"/>
    <property type="match status" value="1"/>
</dbReference>
<evidence type="ECO:0000256" key="3">
    <source>
        <dbReference type="ARBA" id="ARBA00022679"/>
    </source>
</evidence>
<keyword evidence="4 16" id="KW-0812">Transmembrane</keyword>
<evidence type="ECO:0000256" key="5">
    <source>
        <dbReference type="ARBA" id="ARBA00022729"/>
    </source>
</evidence>
<evidence type="ECO:0000256" key="2">
    <source>
        <dbReference type="ARBA" id="ARBA00022527"/>
    </source>
</evidence>
<evidence type="ECO:0000256" key="9">
    <source>
        <dbReference type="ARBA" id="ARBA00022989"/>
    </source>
</evidence>
<dbReference type="Pfam" id="PF13947">
    <property type="entry name" value="GUB_WAK_bind"/>
    <property type="match status" value="2"/>
</dbReference>
<keyword evidence="3" id="KW-0808">Transferase</keyword>
<evidence type="ECO:0000259" key="19">
    <source>
        <dbReference type="PROSITE" id="PS50026"/>
    </source>
</evidence>
<evidence type="ECO:0000256" key="6">
    <source>
        <dbReference type="ARBA" id="ARBA00022741"/>
    </source>
</evidence>
<dbReference type="EnsemblPlants" id="HORVU.MOREX.r3.4HG0350600.1">
    <property type="protein sequence ID" value="HORVU.MOREX.r3.4HG0350600.1"/>
    <property type="gene ID" value="HORVU.MOREX.r3.4HG0350600"/>
</dbReference>
<dbReference type="KEGG" id="hvg:123446195"/>
<feature type="compositionally biased region" description="Polar residues" evidence="15">
    <location>
        <begin position="997"/>
        <end position="1006"/>
    </location>
</feature>
<dbReference type="InterPro" id="IPR008271">
    <property type="entry name" value="Ser/Thr_kinase_AS"/>
</dbReference>
<evidence type="ECO:0000256" key="17">
    <source>
        <dbReference type="SAM" id="SignalP"/>
    </source>
</evidence>
<dbReference type="PANTHER" id="PTHR27005:SF276">
    <property type="entry name" value="PROTEIN KINASE DOMAIN-CONTAINING PROTEIN"/>
    <property type="match status" value="1"/>
</dbReference>
<dbReference type="InterPro" id="IPR025287">
    <property type="entry name" value="WAK_GUB"/>
</dbReference>
<keyword evidence="21" id="KW-1185">Reference proteome</keyword>
<evidence type="ECO:0000256" key="4">
    <source>
        <dbReference type="ARBA" id="ARBA00022692"/>
    </source>
</evidence>
<dbReference type="SUPFAM" id="SSF57196">
    <property type="entry name" value="EGF/Laminin"/>
    <property type="match status" value="1"/>
</dbReference>
<dbReference type="Gramene" id="HORVU.MOREX.r3.4HG0350600.1">
    <property type="protein sequence ID" value="HORVU.MOREX.r3.4HG0350600.1"/>
    <property type="gene ID" value="HORVU.MOREX.r3.4HG0350600"/>
</dbReference>
<evidence type="ECO:0000256" key="12">
    <source>
        <dbReference type="ARBA" id="ARBA00023180"/>
    </source>
</evidence>
<keyword evidence="9 16" id="KW-1133">Transmembrane helix</keyword>
<dbReference type="Gene3D" id="2.10.25.10">
    <property type="entry name" value="Laminin"/>
    <property type="match status" value="1"/>
</dbReference>
<dbReference type="Gene3D" id="3.30.200.20">
    <property type="entry name" value="Phosphorylase Kinase, domain 1"/>
    <property type="match status" value="1"/>
</dbReference>
<keyword evidence="8 14" id="KW-0067">ATP-binding</keyword>
<keyword evidence="6 14" id="KW-0547">Nucleotide-binding</keyword>
<dbReference type="InterPro" id="IPR001881">
    <property type="entry name" value="EGF-like_Ca-bd_dom"/>
</dbReference>
<feature type="domain" description="EGF-like" evidence="19">
    <location>
        <begin position="263"/>
        <end position="305"/>
    </location>
</feature>
<dbReference type="InterPro" id="IPR001245">
    <property type="entry name" value="Ser-Thr/Tyr_kinase_cat_dom"/>
</dbReference>
<evidence type="ECO:0000259" key="18">
    <source>
        <dbReference type="PROSITE" id="PS50011"/>
    </source>
</evidence>
<dbReference type="OrthoDB" id="610172at2759"/>
<evidence type="ECO:0000256" key="14">
    <source>
        <dbReference type="PROSITE-ProRule" id="PRU10141"/>
    </source>
</evidence>
<feature type="binding site" evidence="14">
    <location>
        <position position="755"/>
    </location>
    <ligand>
        <name>ATP</name>
        <dbReference type="ChEBI" id="CHEBI:30616"/>
    </ligand>
</feature>
<feature type="transmembrane region" description="Helical" evidence="16">
    <location>
        <begin position="650"/>
        <end position="673"/>
    </location>
</feature>
<dbReference type="PANTHER" id="PTHR27005">
    <property type="entry name" value="WALL-ASSOCIATED RECEPTOR KINASE-LIKE 21"/>
    <property type="match status" value="1"/>
</dbReference>
<evidence type="ECO:0000256" key="1">
    <source>
        <dbReference type="ARBA" id="ARBA00004479"/>
    </source>
</evidence>
<feature type="compositionally biased region" description="Polar residues" evidence="15">
    <location>
        <begin position="1013"/>
        <end position="1022"/>
    </location>
</feature>
<dbReference type="Gramene" id="HORVU.MOREX.r2.4HG0292450.1">
    <property type="protein sequence ID" value="HORVU.MOREX.r2.4HG0292450.1"/>
    <property type="gene ID" value="HORVU.MOREX.r2.4HG0292450"/>
</dbReference>
<dbReference type="Proteomes" id="UP000011116">
    <property type="component" value="Chromosome 4H"/>
</dbReference>
<feature type="domain" description="Protein kinase" evidence="18">
    <location>
        <begin position="726"/>
        <end position="1000"/>
    </location>
</feature>
<dbReference type="SUPFAM" id="SSF56112">
    <property type="entry name" value="Protein kinase-like (PK-like)"/>
    <property type="match status" value="1"/>
</dbReference>
<dbReference type="GO" id="GO:0007166">
    <property type="term" value="P:cell surface receptor signaling pathway"/>
    <property type="evidence" value="ECO:0000318"/>
    <property type="project" value="GO_Central"/>
</dbReference>
<dbReference type="PROSITE" id="PS01187">
    <property type="entry name" value="EGF_CA"/>
    <property type="match status" value="1"/>
</dbReference>
<comment type="subcellular location">
    <subcellularLocation>
        <location evidence="1">Membrane</location>
        <topology evidence="1">Single-pass type I membrane protein</topology>
    </subcellularLocation>
</comment>
<dbReference type="PROSITE" id="PS50026">
    <property type="entry name" value="EGF_3"/>
    <property type="match status" value="1"/>
</dbReference>
<dbReference type="RefSeq" id="XP_044978809.1">
    <property type="nucleotide sequence ID" value="XM_045122874.1"/>
</dbReference>
<dbReference type="InterPro" id="IPR000719">
    <property type="entry name" value="Prot_kinase_dom"/>
</dbReference>
<dbReference type="PROSITE" id="PS00107">
    <property type="entry name" value="PROTEIN_KINASE_ATP"/>
    <property type="match status" value="1"/>
</dbReference>
<keyword evidence="10 16" id="KW-0472">Membrane</keyword>
<dbReference type="CDD" id="cd00054">
    <property type="entry name" value="EGF_CA"/>
    <property type="match status" value="1"/>
</dbReference>
<evidence type="ECO:0000256" key="7">
    <source>
        <dbReference type="ARBA" id="ARBA00022777"/>
    </source>
</evidence>
<proteinExistence type="predicted"/>
<dbReference type="PROSITE" id="PS00108">
    <property type="entry name" value="PROTEIN_KINASE_ST"/>
    <property type="match status" value="1"/>
</dbReference>
<evidence type="ECO:0000256" key="11">
    <source>
        <dbReference type="ARBA" id="ARBA00023157"/>
    </source>
</evidence>
<dbReference type="InterPro" id="IPR011009">
    <property type="entry name" value="Kinase-like_dom_sf"/>
</dbReference>
<dbReference type="InterPro" id="IPR017441">
    <property type="entry name" value="Protein_kinase_ATP_BS"/>
</dbReference>
<dbReference type="Pfam" id="PF07714">
    <property type="entry name" value="PK_Tyr_Ser-Thr"/>
    <property type="match status" value="1"/>
</dbReference>
<gene>
    <name evidence="20" type="primary">LOC123446195</name>
</gene>
<dbReference type="InterPro" id="IPR045274">
    <property type="entry name" value="WAK-like"/>
</dbReference>
<keyword evidence="12" id="KW-0325">Glycoprotein</keyword>
<dbReference type="InterPro" id="IPR000742">
    <property type="entry name" value="EGF"/>
</dbReference>
<reference evidence="20" key="3">
    <citation type="submission" date="2022-01" db="UniProtKB">
        <authorList>
            <consortium name="EnsemblPlants"/>
        </authorList>
    </citation>
    <scope>IDENTIFICATION</scope>
    <source>
        <strain evidence="20">subsp. vulgare</strain>
    </source>
</reference>
<evidence type="ECO:0000313" key="21">
    <source>
        <dbReference type="Proteomes" id="UP000011116"/>
    </source>
</evidence>
<name>A0A8I6XDI2_HORVV</name>
<keyword evidence="13" id="KW-0245">EGF-like domain</keyword>
<accession>A0A8I6XDI2</accession>
<keyword evidence="2" id="KW-0723">Serine/threonine-protein kinase</keyword>
<dbReference type="GO" id="GO:0030247">
    <property type="term" value="F:polysaccharide binding"/>
    <property type="evidence" value="ECO:0007669"/>
    <property type="project" value="InterPro"/>
</dbReference>
<dbReference type="GO" id="GO:0004674">
    <property type="term" value="F:protein serine/threonine kinase activity"/>
    <property type="evidence" value="ECO:0007669"/>
    <property type="project" value="UniProtKB-KW"/>
</dbReference>
<dbReference type="InterPro" id="IPR018097">
    <property type="entry name" value="EGF_Ca-bd_CS"/>
</dbReference>
<dbReference type="FunFam" id="3.30.200.20:FF:000043">
    <property type="entry name" value="Wall-associated receptor kinase 2"/>
    <property type="match status" value="1"/>
</dbReference>
<feature type="disulfide bond" evidence="13">
    <location>
        <begin position="271"/>
        <end position="288"/>
    </location>
</feature>
<evidence type="ECO:0000313" key="20">
    <source>
        <dbReference type="EnsemblPlants" id="HORVU.MOREX.r3.4HG0350600.1"/>
    </source>
</evidence>
<dbReference type="SMART" id="SM00181">
    <property type="entry name" value="EGF"/>
    <property type="match status" value="3"/>
</dbReference>
<organism evidence="20 21">
    <name type="scientific">Hordeum vulgare subsp. vulgare</name>
    <name type="common">Domesticated barley</name>
    <dbReference type="NCBI Taxonomy" id="112509"/>
    <lineage>
        <taxon>Eukaryota</taxon>
        <taxon>Viridiplantae</taxon>
        <taxon>Streptophyta</taxon>
        <taxon>Embryophyta</taxon>
        <taxon>Tracheophyta</taxon>
        <taxon>Spermatophyta</taxon>
        <taxon>Magnoliopsida</taxon>
        <taxon>Liliopsida</taxon>
        <taxon>Poales</taxon>
        <taxon>Poaceae</taxon>
        <taxon>BOP clade</taxon>
        <taxon>Pooideae</taxon>
        <taxon>Triticodae</taxon>
        <taxon>Triticeae</taxon>
        <taxon>Hordeinae</taxon>
        <taxon>Hordeum</taxon>
    </lineage>
</organism>
<feature type="region of interest" description="Disordered" evidence="15">
    <location>
        <begin position="994"/>
        <end position="1022"/>
    </location>
</feature>
<dbReference type="AlphaFoldDB" id="A0A8I6XDI2"/>
<dbReference type="SMART" id="SM00220">
    <property type="entry name" value="S_TKc"/>
    <property type="match status" value="1"/>
</dbReference>
<dbReference type="GO" id="GO:0005524">
    <property type="term" value="F:ATP binding"/>
    <property type="evidence" value="ECO:0007669"/>
    <property type="project" value="UniProtKB-UniRule"/>
</dbReference>
<feature type="chain" id="PRO_5035237132" description="Protein kinase domain-containing protein" evidence="17">
    <location>
        <begin position="32"/>
        <end position="1059"/>
    </location>
</feature>
<sequence>MKHQHHHTAIFFSAAAALLLVLLPLSARAAAAPAPLLAKSACDTSCGNISVWYPFGIGPSYCYHSPGFNLTCDRSSNPPRLLLGDGTLQVSQLYNSQVEVVYTGELNGTLGGGLSDSGPYTVSDVNNLILVGCNARATLRNGDMIMSSCASFCQNGDDSYIPSFRESRMRCSGWGCCQAPIVVNREVLAGSGQLVPITSYDVELESFGWNRSDGRARVIVASNGWFDALSGSRQKKHSIQAPFVLEWEIIIDSHDNGTQGLQSSAGCARACRSNHTICTQGQRGGYLCSCRRGYQGNPYITRGCQDIDECKRSEHYGCFGQCTNTVGSFQCHCQQGTSGDPNTRGGCFNFLIGAGASASNCSTSCGNMSVPYPFGIGPPKCYLPGFNLTCDTSRDPPQLMLGTLRVVDISLPNNTLRVINTDQLLLCGARIGMRLTHLWMGHGDTMPYSLSTNNELIVTGCSVQAGLSVGDSNRAILGGCSSFCSANENGTFDAASAAGIDDDYCYGLGCCQARISMSKNGMPSEFWFKSLQICASDKEYPDAYTFIAEEGWFNKRRVFSQLPRSSWRENQGAILHVPLGLDWEVLQLQSSGLGLKTNGSSQQYIKCPGICKSKNSLCKPRIRGYSCHCNTGNPYLVEGCKGGGRTKFKGMSIIIGIAAGSGLVLLFLTGMFIKKKLKHRRSQMLKRKFFQQNRGQLLQQLVSQSAGIAERMIITLEELEKATHCFDKDLIVGGGGHGIVYKGILSNQHIVAIKKPKKVIQKEIDGFINEVAILSQINHRNVVKLYGCCLETEVPMLVYEFISNGTFYEHLHVEGPKSLSWNDRLRIATEAAKSLAYLHSDASIPIVHRDVKSANILLDDTLTAKVADFGASRCIPMDIFGVMTMAQGTRGYWDPMYFYTGRLTEKSDVYSFGVVLVELLTRKKPFLYLSSDDESLVAHFVTLFEKGQLMQILDPQVMDEGREKVKEVATIAVACVKLRGEDRPTMRQVELTLNGAHASTEQSSDNIYPATKGESNTEGSTRQYSMEHEFILSAEYPRWFRLHANETASFKSVLGISLH</sequence>
<dbReference type="SMR" id="A0A8I6XDI2"/>
<keyword evidence="11 13" id="KW-1015">Disulfide bond</keyword>
<comment type="caution">
    <text evidence="13">Lacks conserved residue(s) required for the propagation of feature annotation.</text>
</comment>
<keyword evidence="5 17" id="KW-0732">Signal</keyword>
<evidence type="ECO:0000256" key="15">
    <source>
        <dbReference type="SAM" id="MobiDB-lite"/>
    </source>
</evidence>
<reference evidence="21" key="1">
    <citation type="journal article" date="2012" name="Nature">
        <title>A physical, genetic and functional sequence assembly of the barley genome.</title>
        <authorList>
            <consortium name="The International Barley Genome Sequencing Consortium"/>
            <person name="Mayer K.F."/>
            <person name="Waugh R."/>
            <person name="Brown J.W."/>
            <person name="Schulman A."/>
            <person name="Langridge P."/>
            <person name="Platzer M."/>
            <person name="Fincher G.B."/>
            <person name="Muehlbauer G.J."/>
            <person name="Sato K."/>
            <person name="Close T.J."/>
            <person name="Wise R.P."/>
            <person name="Stein N."/>
        </authorList>
    </citation>
    <scope>NUCLEOTIDE SEQUENCE [LARGE SCALE GENOMIC DNA]</scope>
    <source>
        <strain evidence="21">cv. Morex</strain>
    </source>
</reference>
<evidence type="ECO:0000256" key="8">
    <source>
        <dbReference type="ARBA" id="ARBA00022840"/>
    </source>
</evidence>
<feature type="signal peptide" evidence="17">
    <location>
        <begin position="1"/>
        <end position="31"/>
    </location>
</feature>
<evidence type="ECO:0000256" key="16">
    <source>
        <dbReference type="SAM" id="Phobius"/>
    </source>
</evidence>
<keyword evidence="7" id="KW-0418">Kinase</keyword>
<dbReference type="Gene3D" id="1.10.510.10">
    <property type="entry name" value="Transferase(Phosphotransferase) domain 1"/>
    <property type="match status" value="1"/>
</dbReference>
<dbReference type="PROSITE" id="PS50011">
    <property type="entry name" value="PROTEIN_KINASE_DOM"/>
    <property type="match status" value="1"/>
</dbReference>
<evidence type="ECO:0000256" key="10">
    <source>
        <dbReference type="ARBA" id="ARBA00023136"/>
    </source>
</evidence>
<dbReference type="GO" id="GO:0005509">
    <property type="term" value="F:calcium ion binding"/>
    <property type="evidence" value="ECO:0007669"/>
    <property type="project" value="InterPro"/>
</dbReference>
<protein>
    <recommendedName>
        <fullName evidence="22">Protein kinase domain-containing protein</fullName>
    </recommendedName>
</protein>